<evidence type="ECO:0000313" key="1">
    <source>
        <dbReference type="EMBL" id="CAK0863933.1"/>
    </source>
</evidence>
<evidence type="ECO:0000313" key="2">
    <source>
        <dbReference type="Proteomes" id="UP001189429"/>
    </source>
</evidence>
<name>A0ABN9UZ23_9DINO</name>
<accession>A0ABN9UZ23</accession>
<dbReference type="Proteomes" id="UP001189429">
    <property type="component" value="Unassembled WGS sequence"/>
</dbReference>
<protein>
    <recommendedName>
        <fullName evidence="3">Peroxisomal membrane protein PEX16</fullName>
    </recommendedName>
</protein>
<evidence type="ECO:0008006" key="3">
    <source>
        <dbReference type="Google" id="ProtNLM"/>
    </source>
</evidence>
<dbReference type="EMBL" id="CAUYUJ010016317">
    <property type="protein sequence ID" value="CAK0863933.1"/>
    <property type="molecule type" value="Genomic_DNA"/>
</dbReference>
<reference evidence="1" key="1">
    <citation type="submission" date="2023-10" db="EMBL/GenBank/DDBJ databases">
        <authorList>
            <person name="Chen Y."/>
            <person name="Shah S."/>
            <person name="Dougan E. K."/>
            <person name="Thang M."/>
            <person name="Chan C."/>
        </authorList>
    </citation>
    <scope>NUCLEOTIDE SEQUENCE [LARGE SCALE GENOMIC DNA]</scope>
</reference>
<keyword evidence="2" id="KW-1185">Reference proteome</keyword>
<gene>
    <name evidence="1" type="ORF">PCOR1329_LOCUS51952</name>
</gene>
<organism evidence="1 2">
    <name type="scientific">Prorocentrum cordatum</name>
    <dbReference type="NCBI Taxonomy" id="2364126"/>
    <lineage>
        <taxon>Eukaryota</taxon>
        <taxon>Sar</taxon>
        <taxon>Alveolata</taxon>
        <taxon>Dinophyceae</taxon>
        <taxon>Prorocentrales</taxon>
        <taxon>Prorocentraceae</taxon>
        <taxon>Prorocentrum</taxon>
    </lineage>
</organism>
<proteinExistence type="predicted"/>
<comment type="caution">
    <text evidence="1">The sequence shown here is derived from an EMBL/GenBank/DDBJ whole genome shotgun (WGS) entry which is preliminary data.</text>
</comment>
<sequence length="269" mass="28719">MLVPTILHAGGDMAFAECTEEDWRRAHVASAAVMQVALECPLGAAEPDSAAGCGRWHPVLVVEATAALLSELQRHREDGIELREMDSTRHTEAARIRLLRRFVDAAGSGDHDGWQSPATLVQICSGELVLSTLQRAMQSSPASSSGPATPATQHQQQFRSLAHCALAAAAALSGGAPAPAGASCEAEGRRKILILEGVELAARRACKRGTASHEWAVASRIVELLPALVAALAVRHRVVALPRASRERTLRLLYALGHAVREHELLTRE</sequence>